<comment type="caution">
    <text evidence="2">The sequence shown here is derived from an EMBL/GenBank/DDBJ whole genome shotgun (WGS) entry which is preliminary data.</text>
</comment>
<dbReference type="InterPro" id="IPR043128">
    <property type="entry name" value="Rev_trsase/Diguanyl_cyclase"/>
</dbReference>
<name>A0A371H1H7_MUCPR</name>
<dbReference type="OrthoDB" id="415724at2759"/>
<protein>
    <submittedName>
        <fullName evidence="2">Retrovirus-related Pol polyprotein from transposon 17.6</fullName>
    </submittedName>
</protein>
<keyword evidence="3" id="KW-1185">Reference proteome</keyword>
<accession>A0A371H1H7</accession>
<reference evidence="2" key="1">
    <citation type="submission" date="2018-05" db="EMBL/GenBank/DDBJ databases">
        <title>Draft genome of Mucuna pruriens seed.</title>
        <authorList>
            <person name="Nnadi N.E."/>
            <person name="Vos R."/>
            <person name="Hasami M.H."/>
            <person name="Devisetty U.K."/>
            <person name="Aguiy J.C."/>
        </authorList>
    </citation>
    <scope>NUCLEOTIDE SEQUENCE [LARGE SCALE GENOMIC DNA]</scope>
    <source>
        <strain evidence="2">JCA_2017</strain>
    </source>
</reference>
<evidence type="ECO:0000313" key="2">
    <source>
        <dbReference type="EMBL" id="RDX96668.1"/>
    </source>
</evidence>
<dbReference type="STRING" id="157652.A0A371H1H7"/>
<dbReference type="PANTHER" id="PTHR33064">
    <property type="entry name" value="POL PROTEIN"/>
    <property type="match status" value="1"/>
</dbReference>
<dbReference type="Gene3D" id="3.30.70.270">
    <property type="match status" value="1"/>
</dbReference>
<dbReference type="AlphaFoldDB" id="A0A371H1H7"/>
<sequence>MHTKLTMSKARKFNNRKRLGLGKQVSMHYAHDLSVQKGLALEDVYGLSSNKCDEWKTSFKTKFGHYELLVMPFRLTNSPSTFIRLIYHVRRISFDDILVCTKHLDDDVEHDELVYDRLEKCTFYTNEVIFLGHGVSFEGICADKEKVNDIHYWPTPTNVMGRPLRKDFHTLKEKLTKALMLPLPNFHKSFELEYDVSNVGVQVILLQERHPNVFFPEKLKGAYVNYSTYDKKLNALVRDCGFLSITC</sequence>
<dbReference type="InterPro" id="IPR051320">
    <property type="entry name" value="Viral_Replic_Matur_Polypro"/>
</dbReference>
<dbReference type="SUPFAM" id="SSF56672">
    <property type="entry name" value="DNA/RNA polymerases"/>
    <property type="match status" value="1"/>
</dbReference>
<evidence type="ECO:0000313" key="3">
    <source>
        <dbReference type="Proteomes" id="UP000257109"/>
    </source>
</evidence>
<dbReference type="InterPro" id="IPR041577">
    <property type="entry name" value="RT_RNaseH_2"/>
</dbReference>
<dbReference type="PANTHER" id="PTHR33064:SF37">
    <property type="entry name" value="RIBONUCLEASE H"/>
    <property type="match status" value="1"/>
</dbReference>
<dbReference type="Pfam" id="PF17919">
    <property type="entry name" value="RT_RNaseH_2"/>
    <property type="match status" value="1"/>
</dbReference>
<evidence type="ECO:0000259" key="1">
    <source>
        <dbReference type="Pfam" id="PF17919"/>
    </source>
</evidence>
<dbReference type="Gene3D" id="3.10.10.10">
    <property type="entry name" value="HIV Type 1 Reverse Transcriptase, subunit A, domain 1"/>
    <property type="match status" value="1"/>
</dbReference>
<dbReference type="InterPro" id="IPR043502">
    <property type="entry name" value="DNA/RNA_pol_sf"/>
</dbReference>
<proteinExistence type="predicted"/>
<organism evidence="2 3">
    <name type="scientific">Mucuna pruriens</name>
    <name type="common">Velvet bean</name>
    <name type="synonym">Dolichos pruriens</name>
    <dbReference type="NCBI Taxonomy" id="157652"/>
    <lineage>
        <taxon>Eukaryota</taxon>
        <taxon>Viridiplantae</taxon>
        <taxon>Streptophyta</taxon>
        <taxon>Embryophyta</taxon>
        <taxon>Tracheophyta</taxon>
        <taxon>Spermatophyta</taxon>
        <taxon>Magnoliopsida</taxon>
        <taxon>eudicotyledons</taxon>
        <taxon>Gunneridae</taxon>
        <taxon>Pentapetalae</taxon>
        <taxon>rosids</taxon>
        <taxon>fabids</taxon>
        <taxon>Fabales</taxon>
        <taxon>Fabaceae</taxon>
        <taxon>Papilionoideae</taxon>
        <taxon>50 kb inversion clade</taxon>
        <taxon>NPAAA clade</taxon>
        <taxon>indigoferoid/millettioid clade</taxon>
        <taxon>Phaseoleae</taxon>
        <taxon>Mucuna</taxon>
    </lineage>
</organism>
<gene>
    <name evidence="2" type="primary">pol</name>
    <name evidence="2" type="ORF">CR513_20642</name>
</gene>
<dbReference type="EMBL" id="QJKJ01003836">
    <property type="protein sequence ID" value="RDX96668.1"/>
    <property type="molecule type" value="Genomic_DNA"/>
</dbReference>
<feature type="domain" description="Reverse transcriptase/retrotransposon-derived protein RNase H-like" evidence="1">
    <location>
        <begin position="165"/>
        <end position="238"/>
    </location>
</feature>
<dbReference type="Proteomes" id="UP000257109">
    <property type="component" value="Unassembled WGS sequence"/>
</dbReference>
<feature type="non-terminal residue" evidence="2">
    <location>
        <position position="1"/>
    </location>
</feature>